<evidence type="ECO:0000256" key="1">
    <source>
        <dbReference type="SAM" id="MobiDB-lite"/>
    </source>
</evidence>
<reference evidence="3" key="1">
    <citation type="submission" date="2020-07" db="EMBL/GenBank/DDBJ databases">
        <title>Huge and variable diversity of episymbiotic CPR bacteria and DPANN archaea in groundwater ecosystems.</title>
        <authorList>
            <person name="He C.Y."/>
            <person name="Keren R."/>
            <person name="Whittaker M."/>
            <person name="Farag I.F."/>
            <person name="Doudna J."/>
            <person name="Cate J.H.D."/>
            <person name="Banfield J.F."/>
        </authorList>
    </citation>
    <scope>NUCLEOTIDE SEQUENCE</scope>
    <source>
        <strain evidence="3">NC_groundwater_17_Pr7_B-0.1um_64_12</strain>
    </source>
</reference>
<feature type="transmembrane region" description="Helical" evidence="2">
    <location>
        <begin position="12"/>
        <end position="31"/>
    </location>
</feature>
<evidence type="ECO:0000256" key="2">
    <source>
        <dbReference type="SAM" id="Phobius"/>
    </source>
</evidence>
<dbReference type="Proteomes" id="UP000727962">
    <property type="component" value="Unassembled WGS sequence"/>
</dbReference>
<evidence type="ECO:0000313" key="4">
    <source>
        <dbReference type="Proteomes" id="UP000727962"/>
    </source>
</evidence>
<comment type="caution">
    <text evidence="3">The sequence shown here is derived from an EMBL/GenBank/DDBJ whole genome shotgun (WGS) entry which is preliminary data.</text>
</comment>
<proteinExistence type="predicted"/>
<sequence>MADVQPRKRRWWLWILAAALAVGLYFAYPILHLADSARRKGFFDKPPVENYEASQGNNLRALYTALMLAHDSDGQFPDTAKWMDAIANRVQTSNMSAEDAAKKFVDPSLAGRPGLYGYAMNDAASGKYKGDLKDPKTILLFTSSDLARNAHGDPKKLVPNPPRSGGSWGITVDGSVVKL</sequence>
<organism evidence="3 4">
    <name type="scientific">Fimbriimonas ginsengisoli</name>
    <dbReference type="NCBI Taxonomy" id="1005039"/>
    <lineage>
        <taxon>Bacteria</taxon>
        <taxon>Bacillati</taxon>
        <taxon>Armatimonadota</taxon>
        <taxon>Fimbriimonadia</taxon>
        <taxon>Fimbriimonadales</taxon>
        <taxon>Fimbriimonadaceae</taxon>
        <taxon>Fimbriimonas</taxon>
    </lineage>
</organism>
<gene>
    <name evidence="3" type="ORF">HYR64_09765</name>
</gene>
<name>A0A931PUG5_FIMGI</name>
<protein>
    <submittedName>
        <fullName evidence="3">Uncharacterized protein</fullName>
    </submittedName>
</protein>
<keyword evidence="2" id="KW-0472">Membrane</keyword>
<dbReference type="EMBL" id="JACOSL010000059">
    <property type="protein sequence ID" value="MBI1757378.1"/>
    <property type="molecule type" value="Genomic_DNA"/>
</dbReference>
<feature type="region of interest" description="Disordered" evidence="1">
    <location>
        <begin position="150"/>
        <end position="179"/>
    </location>
</feature>
<keyword evidence="2" id="KW-0812">Transmembrane</keyword>
<keyword evidence="2" id="KW-1133">Transmembrane helix</keyword>
<dbReference type="AlphaFoldDB" id="A0A931PUG5"/>
<accession>A0A931PUG5</accession>
<evidence type="ECO:0000313" key="3">
    <source>
        <dbReference type="EMBL" id="MBI1757378.1"/>
    </source>
</evidence>